<dbReference type="InterPro" id="IPR014030">
    <property type="entry name" value="Ketoacyl_synth_N"/>
</dbReference>
<dbReference type="GO" id="GO:0006633">
    <property type="term" value="P:fatty acid biosynthetic process"/>
    <property type="evidence" value="ECO:0007669"/>
    <property type="project" value="UniProtKB-UniRule"/>
</dbReference>
<dbReference type="InterPro" id="IPR016039">
    <property type="entry name" value="Thiolase-like"/>
</dbReference>
<feature type="active site" description="For beta-ketoacyl synthase activity" evidence="15">
    <location>
        <position position="163"/>
    </location>
</feature>
<keyword evidence="9 14" id="KW-0275">Fatty acid biosynthesis</keyword>
<comment type="caution">
    <text evidence="18">The sequence shown here is derived from an EMBL/GenBank/DDBJ whole genome shotgun (WGS) entry which is preliminary data.</text>
</comment>
<dbReference type="GO" id="GO:0005829">
    <property type="term" value="C:cytosol"/>
    <property type="evidence" value="ECO:0007669"/>
    <property type="project" value="TreeGrafter"/>
</dbReference>
<dbReference type="UniPathway" id="UPA00094"/>
<comment type="similarity">
    <text evidence="2 14 16">Belongs to the thiolase-like superfamily. Beta-ketoacyl-ACP synthases family.</text>
</comment>
<evidence type="ECO:0000256" key="8">
    <source>
        <dbReference type="ARBA" id="ARBA00023098"/>
    </source>
</evidence>
<dbReference type="SUPFAM" id="SSF53901">
    <property type="entry name" value="Thiolase-like"/>
    <property type="match status" value="2"/>
</dbReference>
<dbReference type="InterPro" id="IPR020841">
    <property type="entry name" value="PKS_Beta-ketoAc_synthase_dom"/>
</dbReference>
<dbReference type="RefSeq" id="WP_160197340.1">
    <property type="nucleotide sequence ID" value="NZ_QXXA01000009.1"/>
</dbReference>
<evidence type="ECO:0000256" key="2">
    <source>
        <dbReference type="ARBA" id="ARBA00008467"/>
    </source>
</evidence>
<feature type="domain" description="Ketosynthase family 3 (KS3)" evidence="17">
    <location>
        <begin position="2"/>
        <end position="410"/>
    </location>
</feature>
<comment type="catalytic activity">
    <reaction evidence="13 14">
        <text>a fatty acyl-[ACP] + malonyl-[ACP] + H(+) = a 3-oxoacyl-[ACP] + holo-[ACP] + CO2</text>
        <dbReference type="Rhea" id="RHEA:22836"/>
        <dbReference type="Rhea" id="RHEA-COMP:9623"/>
        <dbReference type="Rhea" id="RHEA-COMP:9685"/>
        <dbReference type="Rhea" id="RHEA-COMP:9916"/>
        <dbReference type="Rhea" id="RHEA-COMP:14125"/>
        <dbReference type="ChEBI" id="CHEBI:15378"/>
        <dbReference type="ChEBI" id="CHEBI:16526"/>
        <dbReference type="ChEBI" id="CHEBI:64479"/>
        <dbReference type="ChEBI" id="CHEBI:78449"/>
        <dbReference type="ChEBI" id="CHEBI:78776"/>
        <dbReference type="ChEBI" id="CHEBI:138651"/>
    </reaction>
</comment>
<keyword evidence="19" id="KW-1185">Reference proteome</keyword>
<dbReference type="AlphaFoldDB" id="A0A845QVC4"/>
<dbReference type="EMBL" id="QXXA01000009">
    <property type="protein sequence ID" value="NBI06857.1"/>
    <property type="molecule type" value="Genomic_DNA"/>
</dbReference>
<dbReference type="InterPro" id="IPR017568">
    <property type="entry name" value="3-oxoacyl-ACP_synth-2"/>
</dbReference>
<protein>
    <recommendedName>
        <fullName evidence="4 14">3-oxoacyl-[acyl-carrier-protein] synthase 2</fullName>
        <ecNumber evidence="3 14">2.3.1.179</ecNumber>
    </recommendedName>
</protein>
<keyword evidence="8" id="KW-0443">Lipid metabolism</keyword>
<evidence type="ECO:0000259" key="17">
    <source>
        <dbReference type="PROSITE" id="PS52004"/>
    </source>
</evidence>
<name>A0A845QVC4_9CLOT</name>
<evidence type="ECO:0000256" key="1">
    <source>
        <dbReference type="ARBA" id="ARBA00005194"/>
    </source>
</evidence>
<dbReference type="CDD" id="cd00834">
    <property type="entry name" value="KAS_I_II"/>
    <property type="match status" value="1"/>
</dbReference>
<dbReference type="PROSITE" id="PS00606">
    <property type="entry name" value="KS3_1"/>
    <property type="match status" value="1"/>
</dbReference>
<dbReference type="InterPro" id="IPR018201">
    <property type="entry name" value="Ketoacyl_synth_AS"/>
</dbReference>
<keyword evidence="7" id="KW-0276">Fatty acid metabolism</keyword>
<dbReference type="NCBIfam" id="NF005589">
    <property type="entry name" value="PRK07314.1"/>
    <property type="match status" value="1"/>
</dbReference>
<keyword evidence="10 14" id="KW-0012">Acyltransferase</keyword>
<sequence length="413" mass="44471">MNNRVVITGIGVISPIGIGKDTFWESLINGKSGVDYITKFDTEDYPTKIAAEVKDFDPVNYIDKKDAKRMDRYSQFAVAASKIAIQDSKINLDSIDKERFGVILGSGIGGIETFETQNEKLIKKGPKRISPFFIPMMIGNMAAGQVAIAFDAKGPNETIVTACASSTNALGDAFKKLERGDADILISGGTEASITPIALAGFSSMKALSTNNDNPKEASRPFDKNRDGFVMGEGAAILILETLEHAQNRGADIYAEVVGYGSTCDANHITTPLEDGSGARRAMEIAINDANIDKDEIDYINAHGTSTHYNDKFETLAIKNLFGDKAYDIKISSTKSMTGHLLGAAGGIEAIASSLAIKNNIIPPTMNLNEKDEECDLNYVPNKAINCDVKYALSNSLGFGGHNATILLKKYEK</sequence>
<accession>A0A845QVC4</accession>
<dbReference type="NCBIfam" id="TIGR03150">
    <property type="entry name" value="fabF"/>
    <property type="match status" value="1"/>
</dbReference>
<evidence type="ECO:0000256" key="15">
    <source>
        <dbReference type="PIRSR" id="PIRSR000447-1"/>
    </source>
</evidence>
<dbReference type="Pfam" id="PF02801">
    <property type="entry name" value="Ketoacyl-synt_C"/>
    <property type="match status" value="1"/>
</dbReference>
<organism evidence="18 19">
    <name type="scientific">Senegalia massiliensis</name>
    <dbReference type="NCBI Taxonomy" id="1720316"/>
    <lineage>
        <taxon>Bacteria</taxon>
        <taxon>Bacillati</taxon>
        <taxon>Bacillota</taxon>
        <taxon>Clostridia</taxon>
        <taxon>Eubacteriales</taxon>
        <taxon>Clostridiaceae</taxon>
        <taxon>Senegalia</taxon>
    </lineage>
</organism>
<evidence type="ECO:0000256" key="12">
    <source>
        <dbReference type="ARBA" id="ARBA00047318"/>
    </source>
</evidence>
<comment type="pathway">
    <text evidence="1 14">Lipid metabolism; fatty acid biosynthesis.</text>
</comment>
<evidence type="ECO:0000256" key="7">
    <source>
        <dbReference type="ARBA" id="ARBA00022832"/>
    </source>
</evidence>
<dbReference type="InterPro" id="IPR000794">
    <property type="entry name" value="Beta-ketoacyl_synthase"/>
</dbReference>
<dbReference type="PIRSF" id="PIRSF000447">
    <property type="entry name" value="KAS_II"/>
    <property type="match status" value="1"/>
</dbReference>
<evidence type="ECO:0000256" key="6">
    <source>
        <dbReference type="ARBA" id="ARBA00022679"/>
    </source>
</evidence>
<keyword evidence="5 14" id="KW-0444">Lipid biosynthesis</keyword>
<evidence type="ECO:0000313" key="18">
    <source>
        <dbReference type="EMBL" id="NBI06857.1"/>
    </source>
</evidence>
<evidence type="ECO:0000313" key="19">
    <source>
        <dbReference type="Proteomes" id="UP000467132"/>
    </source>
</evidence>
<dbReference type="Proteomes" id="UP000467132">
    <property type="component" value="Unassembled WGS sequence"/>
</dbReference>
<dbReference type="EC" id="2.3.1.179" evidence="3 14"/>
<dbReference type="Pfam" id="PF00109">
    <property type="entry name" value="ketoacyl-synt"/>
    <property type="match status" value="1"/>
</dbReference>
<keyword evidence="6 14" id="KW-0808">Transferase</keyword>
<evidence type="ECO:0000256" key="4">
    <source>
        <dbReference type="ARBA" id="ARBA00014657"/>
    </source>
</evidence>
<evidence type="ECO:0000256" key="5">
    <source>
        <dbReference type="ARBA" id="ARBA00022516"/>
    </source>
</evidence>
<dbReference type="InterPro" id="IPR014031">
    <property type="entry name" value="Ketoacyl_synth_C"/>
</dbReference>
<evidence type="ECO:0000256" key="13">
    <source>
        <dbReference type="ARBA" id="ARBA00047659"/>
    </source>
</evidence>
<dbReference type="OrthoDB" id="9808669at2"/>
<evidence type="ECO:0000256" key="14">
    <source>
        <dbReference type="PIRNR" id="PIRNR000447"/>
    </source>
</evidence>
<evidence type="ECO:0000256" key="3">
    <source>
        <dbReference type="ARBA" id="ARBA00012356"/>
    </source>
</evidence>
<evidence type="ECO:0000256" key="9">
    <source>
        <dbReference type="ARBA" id="ARBA00023160"/>
    </source>
</evidence>
<evidence type="ECO:0000256" key="11">
    <source>
        <dbReference type="ARBA" id="ARBA00024006"/>
    </source>
</evidence>
<dbReference type="PROSITE" id="PS52004">
    <property type="entry name" value="KS3_2"/>
    <property type="match status" value="1"/>
</dbReference>
<proteinExistence type="inferred from homology"/>
<dbReference type="PANTHER" id="PTHR11712:SF336">
    <property type="entry name" value="3-OXOACYL-[ACYL-CARRIER-PROTEIN] SYNTHASE, MITOCHONDRIAL"/>
    <property type="match status" value="1"/>
</dbReference>
<dbReference type="GO" id="GO:0004315">
    <property type="term" value="F:3-oxoacyl-[acyl-carrier-protein] synthase activity"/>
    <property type="evidence" value="ECO:0007669"/>
    <property type="project" value="UniProtKB-UniRule"/>
</dbReference>
<dbReference type="SMART" id="SM00825">
    <property type="entry name" value="PKS_KS"/>
    <property type="match status" value="1"/>
</dbReference>
<dbReference type="FunFam" id="3.40.47.10:FF:000009">
    <property type="entry name" value="3-oxoacyl-[acyl-carrier-protein] synthase 2"/>
    <property type="match status" value="1"/>
</dbReference>
<gene>
    <name evidence="18" type="primary">fabF</name>
    <name evidence="18" type="ORF">D3Z33_08330</name>
</gene>
<dbReference type="NCBIfam" id="NF004970">
    <property type="entry name" value="PRK06333.1"/>
    <property type="match status" value="1"/>
</dbReference>
<evidence type="ECO:0000256" key="10">
    <source>
        <dbReference type="ARBA" id="ARBA00023315"/>
    </source>
</evidence>
<reference evidence="18 19" key="1">
    <citation type="submission" date="2018-08" db="EMBL/GenBank/DDBJ databases">
        <title>Murine metabolic-syndrome-specific gut microbial biobank.</title>
        <authorList>
            <person name="Liu C."/>
        </authorList>
    </citation>
    <scope>NUCLEOTIDE SEQUENCE [LARGE SCALE GENOMIC DNA]</scope>
    <source>
        <strain evidence="18 19">583</strain>
    </source>
</reference>
<evidence type="ECO:0000256" key="16">
    <source>
        <dbReference type="RuleBase" id="RU003694"/>
    </source>
</evidence>
<dbReference type="Gene3D" id="3.40.47.10">
    <property type="match status" value="1"/>
</dbReference>
<comment type="function">
    <text evidence="11 14">Involved in the type II fatty acid elongation cycle. Catalyzes the elongation of a wide range of acyl-ACP by the addition of two carbons from malonyl-ACP to an acyl acceptor. Can efficiently catalyze the conversion of palmitoleoyl-ACP (cis-hexadec-9-enoyl-ACP) to cis-vaccenoyl-ACP (cis-octadec-11-enoyl-ACP), an essential step in the thermal regulation of fatty acid composition.</text>
</comment>
<dbReference type="PANTHER" id="PTHR11712">
    <property type="entry name" value="POLYKETIDE SYNTHASE-RELATED"/>
    <property type="match status" value="1"/>
</dbReference>
<comment type="catalytic activity">
    <reaction evidence="12 14">
        <text>(9Z)-hexadecenoyl-[ACP] + malonyl-[ACP] + H(+) = 3-oxo-(11Z)-octadecenoyl-[ACP] + holo-[ACP] + CO2</text>
        <dbReference type="Rhea" id="RHEA:55040"/>
        <dbReference type="Rhea" id="RHEA-COMP:9623"/>
        <dbReference type="Rhea" id="RHEA-COMP:9685"/>
        <dbReference type="Rhea" id="RHEA-COMP:10800"/>
        <dbReference type="Rhea" id="RHEA-COMP:14074"/>
        <dbReference type="ChEBI" id="CHEBI:15378"/>
        <dbReference type="ChEBI" id="CHEBI:16526"/>
        <dbReference type="ChEBI" id="CHEBI:64479"/>
        <dbReference type="ChEBI" id="CHEBI:78449"/>
        <dbReference type="ChEBI" id="CHEBI:83989"/>
        <dbReference type="ChEBI" id="CHEBI:138538"/>
        <dbReference type="EC" id="2.3.1.179"/>
    </reaction>
</comment>